<evidence type="ECO:0000313" key="2">
    <source>
        <dbReference type="EMBL" id="SEL20473.1"/>
    </source>
</evidence>
<keyword evidence="3" id="KW-1185">Reference proteome</keyword>
<reference evidence="3" key="1">
    <citation type="submission" date="2016-10" db="EMBL/GenBank/DDBJ databases">
        <authorList>
            <person name="Varghese N."/>
            <person name="Submissions S."/>
        </authorList>
    </citation>
    <scope>NUCLEOTIDE SEQUENCE [LARGE SCALE GENOMIC DNA]</scope>
    <source>
        <strain evidence="3">LMG 26416</strain>
    </source>
</reference>
<sequence>MNPGSRPALPHGCRRSRRARCSRTFWFRPMARTCRRRRFRASGRRARDRLCMRVAVSVFAVLRRRDRTARRFRRAQRTRRACASAADRGRRARRGCRVQQPHQRASVAVSRRCRGGRGRWLRRDLHGVARPAPARQPVDRQRDAARAHAYEASGDRLSPGKAAADARTILLSLRRPRRVSPVGSCRCCMCRSVAGAGSRSLIACRVASLFRRFVRPDRTSDRARRPAQTGRRPGPRYATFLSKNCSSSVEPCSAVVDASRSTVCVTASK</sequence>
<dbReference type="AlphaFoldDB" id="A0A1H7NAF1"/>
<dbReference type="Proteomes" id="UP000199120">
    <property type="component" value="Unassembled WGS sequence"/>
</dbReference>
<proteinExistence type="predicted"/>
<feature type="compositionally biased region" description="Basic and acidic residues" evidence="1">
    <location>
        <begin position="137"/>
        <end position="149"/>
    </location>
</feature>
<accession>A0A1H7NAF1</accession>
<organism evidence="2 3">
    <name type="scientific">Paraburkholderia caballeronis</name>
    <dbReference type="NCBI Taxonomy" id="416943"/>
    <lineage>
        <taxon>Bacteria</taxon>
        <taxon>Pseudomonadati</taxon>
        <taxon>Pseudomonadota</taxon>
        <taxon>Betaproteobacteria</taxon>
        <taxon>Burkholderiales</taxon>
        <taxon>Burkholderiaceae</taxon>
        <taxon>Paraburkholderia</taxon>
    </lineage>
</organism>
<name>A0A1H7NAF1_9BURK</name>
<evidence type="ECO:0000313" key="3">
    <source>
        <dbReference type="Proteomes" id="UP000199120"/>
    </source>
</evidence>
<dbReference type="EMBL" id="FOAJ01000005">
    <property type="protein sequence ID" value="SEL20473.1"/>
    <property type="molecule type" value="Genomic_DNA"/>
</dbReference>
<gene>
    <name evidence="2" type="ORF">SAMN05192542_105410</name>
</gene>
<feature type="region of interest" description="Disordered" evidence="1">
    <location>
        <begin position="131"/>
        <end position="159"/>
    </location>
</feature>
<protein>
    <submittedName>
        <fullName evidence="2">Uncharacterized protein</fullName>
    </submittedName>
</protein>
<evidence type="ECO:0000256" key="1">
    <source>
        <dbReference type="SAM" id="MobiDB-lite"/>
    </source>
</evidence>